<proteinExistence type="predicted"/>
<feature type="domain" description="CzcB-like barrel-sandwich hybrid" evidence="2">
    <location>
        <begin position="79"/>
        <end position="219"/>
    </location>
</feature>
<evidence type="ECO:0000313" key="3">
    <source>
        <dbReference type="EMBL" id="QEA04379.1"/>
    </source>
</evidence>
<dbReference type="PANTHER" id="PTHR30469:SF12">
    <property type="entry name" value="MULTIDRUG RESISTANCE PROTEIN MDTA"/>
    <property type="match status" value="1"/>
</dbReference>
<dbReference type="GO" id="GO:1990281">
    <property type="term" value="C:efflux pump complex"/>
    <property type="evidence" value="ECO:0007669"/>
    <property type="project" value="TreeGrafter"/>
</dbReference>
<sequence>MIRHYAQWFMLLAALTVLVAVVLYSGHGMEEAARKPATAAAGTAPEERPDVSVVTVRTGTYTAHAQGYAAARPHYELTLTAAVSGRVASLGGDFETGRQVRKGDVLARLEDAEYQAGVASAQHDLASARQDLLEAERERDQAREEWDASGMDGEPDSALVLHEPQVRTARSAVADAGAALADARQDLAHTRIDAPFDALVVSRAIAPGSYVQAGGEIATLYSTDRVEIEVPLADRDWANLPDTDTLADGEWPVTLTDVAGGNEWSGHVLRIARHRDDTTRQRSVIVAVDHPLSRTPPLLPGTFVQARISGRRIDGLWRLPPAALSQRSEIWYVTGDGALASFSAEPVFSDSDAIYVRPPETLAGAAQQVVTHPLGSYLAGMAVNPVETEAAGSGGGADE</sequence>
<dbReference type="GO" id="GO:0015562">
    <property type="term" value="F:efflux transmembrane transporter activity"/>
    <property type="evidence" value="ECO:0007669"/>
    <property type="project" value="TreeGrafter"/>
</dbReference>
<dbReference type="Gene3D" id="2.40.30.170">
    <property type="match status" value="1"/>
</dbReference>
<dbReference type="InterPro" id="IPR058647">
    <property type="entry name" value="BSH_CzcB-like"/>
</dbReference>
<dbReference type="EMBL" id="MN079083">
    <property type="protein sequence ID" value="QEA04379.1"/>
    <property type="molecule type" value="Genomic_DNA"/>
</dbReference>
<evidence type="ECO:0000259" key="2">
    <source>
        <dbReference type="Pfam" id="PF25973"/>
    </source>
</evidence>
<name>A0A5B8R629_9ZZZZ</name>
<dbReference type="InterPro" id="IPR006143">
    <property type="entry name" value="RND_pump_MFP"/>
</dbReference>
<accession>A0A5B8R629</accession>
<evidence type="ECO:0000256" key="1">
    <source>
        <dbReference type="SAM" id="Coils"/>
    </source>
</evidence>
<organism evidence="3">
    <name type="scientific">uncultured organism</name>
    <dbReference type="NCBI Taxonomy" id="155900"/>
    <lineage>
        <taxon>unclassified sequences</taxon>
        <taxon>environmental samples</taxon>
    </lineage>
</organism>
<reference evidence="3" key="1">
    <citation type="submission" date="2019-06" db="EMBL/GenBank/DDBJ databases">
        <authorList>
            <person name="Murdoch R.W."/>
            <person name="Fathepure B."/>
        </authorList>
    </citation>
    <scope>NUCLEOTIDE SEQUENCE</scope>
</reference>
<keyword evidence="1" id="KW-0175">Coiled coil</keyword>
<dbReference type="PANTHER" id="PTHR30469">
    <property type="entry name" value="MULTIDRUG RESISTANCE PROTEIN MDTA"/>
    <property type="match status" value="1"/>
</dbReference>
<feature type="coiled-coil region" evidence="1">
    <location>
        <begin position="118"/>
        <end position="145"/>
    </location>
</feature>
<dbReference type="NCBIfam" id="TIGR01730">
    <property type="entry name" value="RND_mfp"/>
    <property type="match status" value="1"/>
</dbReference>
<dbReference type="Gene3D" id="1.10.287.470">
    <property type="entry name" value="Helix hairpin bin"/>
    <property type="match status" value="1"/>
</dbReference>
<dbReference type="AlphaFoldDB" id="A0A5B8R629"/>
<dbReference type="Pfam" id="PF25973">
    <property type="entry name" value="BSH_CzcB"/>
    <property type="match status" value="1"/>
</dbReference>
<dbReference type="SUPFAM" id="SSF111369">
    <property type="entry name" value="HlyD-like secretion proteins"/>
    <property type="match status" value="1"/>
</dbReference>
<dbReference type="Gene3D" id="2.40.50.100">
    <property type="match status" value="1"/>
</dbReference>
<gene>
    <name evidence="3" type="primary">mdtA_1</name>
    <name evidence="3" type="ORF">KBTEX_00687</name>
</gene>
<protein>
    <submittedName>
        <fullName evidence="3">Multidrug resistance protein MdtA</fullName>
    </submittedName>
</protein>